<protein>
    <submittedName>
        <fullName evidence="1">Uncharacterized protein</fullName>
    </submittedName>
</protein>
<reference evidence="3 4" key="1">
    <citation type="submission" date="2018-06" db="EMBL/GenBank/DDBJ databases">
        <title>Comparative genomics of downy mildews reveals potential adaptations to biotrophy.</title>
        <authorList>
            <person name="Fletcher K."/>
            <person name="Klosterman S.J."/>
            <person name="Derevnina L."/>
            <person name="Martin F."/>
            <person name="Koike S."/>
            <person name="Reyes Chin-Wo S."/>
            <person name="Mou B."/>
            <person name="Michelmore R."/>
        </authorList>
    </citation>
    <scope>NUCLEOTIDE SEQUENCE [LARGE SCALE GENOMIC DNA]</scope>
    <source>
        <strain evidence="2 4">R13</strain>
        <strain evidence="1 3">R14</strain>
    </source>
</reference>
<evidence type="ECO:0000313" key="2">
    <source>
        <dbReference type="EMBL" id="RQM11653.1"/>
    </source>
</evidence>
<accession>A0A3M6VCH3</accession>
<dbReference type="EMBL" id="QLLG01000375">
    <property type="protein sequence ID" value="RMX63701.1"/>
    <property type="molecule type" value="Genomic_DNA"/>
</dbReference>
<name>A0A3M6VCH3_9STRA</name>
<evidence type="ECO:0000313" key="4">
    <source>
        <dbReference type="Proteomes" id="UP000286097"/>
    </source>
</evidence>
<dbReference type="EMBL" id="QKXF01000405">
    <property type="protein sequence ID" value="RQM11653.1"/>
    <property type="molecule type" value="Genomic_DNA"/>
</dbReference>
<dbReference type="VEuPathDB" id="FungiDB:DD237_007408"/>
<organism evidence="1 3">
    <name type="scientific">Peronospora effusa</name>
    <dbReference type="NCBI Taxonomy" id="542832"/>
    <lineage>
        <taxon>Eukaryota</taxon>
        <taxon>Sar</taxon>
        <taxon>Stramenopiles</taxon>
        <taxon>Oomycota</taxon>
        <taxon>Peronosporomycetes</taxon>
        <taxon>Peronosporales</taxon>
        <taxon>Peronosporaceae</taxon>
        <taxon>Peronospora</taxon>
    </lineage>
</organism>
<dbReference type="AlphaFoldDB" id="A0A3M6VCH3"/>
<evidence type="ECO:0000313" key="3">
    <source>
        <dbReference type="Proteomes" id="UP000282087"/>
    </source>
</evidence>
<dbReference type="Proteomes" id="UP000282087">
    <property type="component" value="Unassembled WGS sequence"/>
</dbReference>
<evidence type="ECO:0000313" key="1">
    <source>
        <dbReference type="EMBL" id="RMX63701.1"/>
    </source>
</evidence>
<gene>
    <name evidence="2" type="ORF">DD237_007408</name>
    <name evidence="1" type="ORF">DD238_006061</name>
</gene>
<comment type="caution">
    <text evidence="1">The sequence shown here is derived from an EMBL/GenBank/DDBJ whole genome shotgun (WGS) entry which is preliminary data.</text>
</comment>
<dbReference type="Proteomes" id="UP000286097">
    <property type="component" value="Unassembled WGS sequence"/>
</dbReference>
<proteinExistence type="predicted"/>
<sequence>MVLDDARMVKNGKSDDSLSHKQIFRKSLQWKTLIEQHSFISKTAEEETGVATCSDDTRLLWRWMLEQEASAHEAPHSKI</sequence>
<keyword evidence="3" id="KW-1185">Reference proteome</keyword>